<dbReference type="Proteomes" id="UP000618986">
    <property type="component" value="Unassembled WGS sequence"/>
</dbReference>
<reference evidence="1 2" key="1">
    <citation type="submission" date="2020-08" db="EMBL/GenBank/DDBJ databases">
        <title>Sequencing the genomes of 1000 actinobacteria strains.</title>
        <authorList>
            <person name="Klenk H.-P."/>
        </authorList>
    </citation>
    <scope>NUCLEOTIDE SEQUENCE [LARGE SCALE GENOMIC DNA]</scope>
    <source>
        <strain evidence="1 2">DSM 43036</strain>
    </source>
</reference>
<sequence>MGRRAGRPRRGQTEDVLDALYDLRETVPVKTTEAHRR</sequence>
<name>A0ABR6MB18_MICEC</name>
<evidence type="ECO:0000313" key="2">
    <source>
        <dbReference type="Proteomes" id="UP000618986"/>
    </source>
</evidence>
<accession>A0ABR6MB18</accession>
<evidence type="ECO:0000313" key="1">
    <source>
        <dbReference type="EMBL" id="MBB5112560.1"/>
    </source>
</evidence>
<gene>
    <name evidence="1" type="ORF">FHU28_002399</name>
</gene>
<organism evidence="1 2">
    <name type="scientific">Micromonospora echinospora</name>
    <name type="common">Micromonospora purpurea</name>
    <dbReference type="NCBI Taxonomy" id="1877"/>
    <lineage>
        <taxon>Bacteria</taxon>
        <taxon>Bacillati</taxon>
        <taxon>Actinomycetota</taxon>
        <taxon>Actinomycetes</taxon>
        <taxon>Micromonosporales</taxon>
        <taxon>Micromonosporaceae</taxon>
        <taxon>Micromonospora</taxon>
    </lineage>
</organism>
<protein>
    <submittedName>
        <fullName evidence="1">Uncharacterized protein</fullName>
    </submittedName>
</protein>
<comment type="caution">
    <text evidence="1">The sequence shown here is derived from an EMBL/GenBank/DDBJ whole genome shotgun (WGS) entry which is preliminary data.</text>
</comment>
<dbReference type="EMBL" id="JACHJC010000001">
    <property type="protein sequence ID" value="MBB5112560.1"/>
    <property type="molecule type" value="Genomic_DNA"/>
</dbReference>
<proteinExistence type="predicted"/>
<keyword evidence="2" id="KW-1185">Reference proteome</keyword>